<feature type="active site" description="Phosphocysteine intermediate" evidence="8">
    <location>
        <position position="423"/>
    </location>
</feature>
<comment type="caution">
    <text evidence="13">The sequence shown here is derived from an EMBL/GenBank/DDBJ whole genome shotgun (WGS) entry which is preliminary data.</text>
</comment>
<dbReference type="Pfam" id="PF06602">
    <property type="entry name" value="Myotub-related"/>
    <property type="match status" value="1"/>
</dbReference>
<dbReference type="CDD" id="cd14587">
    <property type="entry name" value="PTP-MTMR4"/>
    <property type="match status" value="1"/>
</dbReference>
<dbReference type="SUPFAM" id="SSF52799">
    <property type="entry name" value="(Phosphotyrosine protein) phosphatases II"/>
    <property type="match status" value="1"/>
</dbReference>
<keyword evidence="4" id="KW-0479">Metal-binding</keyword>
<dbReference type="GO" id="GO:0052629">
    <property type="term" value="F:phosphatidylinositol-3,5-bisphosphate 3-phosphatase activity"/>
    <property type="evidence" value="ECO:0007669"/>
    <property type="project" value="UniProtKB-EC"/>
</dbReference>
<feature type="compositionally biased region" description="Low complexity" evidence="10">
    <location>
        <begin position="1458"/>
        <end position="1473"/>
    </location>
</feature>
<evidence type="ECO:0000313" key="13">
    <source>
        <dbReference type="EMBL" id="MXQ84448.1"/>
    </source>
</evidence>
<evidence type="ECO:0000259" key="12">
    <source>
        <dbReference type="PROSITE" id="PS51339"/>
    </source>
</evidence>
<feature type="domain" description="Myotubularin phosphatase" evidence="12">
    <location>
        <begin position="168"/>
        <end position="586"/>
    </location>
</feature>
<dbReference type="EMBL" id="VBQZ03000021">
    <property type="protein sequence ID" value="MXQ84448.1"/>
    <property type="molecule type" value="Genomic_DNA"/>
</dbReference>
<feature type="domain" description="Tyrosine specific protein phosphatases" evidence="11">
    <location>
        <begin position="392"/>
        <end position="436"/>
    </location>
</feature>
<evidence type="ECO:0000256" key="7">
    <source>
        <dbReference type="ARBA" id="ARBA00022833"/>
    </source>
</evidence>
<dbReference type="EC" id="3.1.3.95" evidence="3"/>
<proteinExistence type="inferred from homology"/>
<evidence type="ECO:0000256" key="8">
    <source>
        <dbReference type="PIRSR" id="PIRSR630564-1"/>
    </source>
</evidence>
<dbReference type="InterPro" id="IPR000306">
    <property type="entry name" value="Znf_FYVE"/>
</dbReference>
<dbReference type="SUPFAM" id="SSF57903">
    <property type="entry name" value="FYVE/PHD zinc finger"/>
    <property type="match status" value="1"/>
</dbReference>
<dbReference type="InterPro" id="IPR013083">
    <property type="entry name" value="Znf_RING/FYVE/PHD"/>
</dbReference>
<dbReference type="GO" id="GO:0008270">
    <property type="term" value="F:zinc ion binding"/>
    <property type="evidence" value="ECO:0007669"/>
    <property type="project" value="UniProtKB-KW"/>
</dbReference>
<feature type="binding site" evidence="9">
    <location>
        <begin position="361"/>
        <end position="362"/>
    </location>
    <ligand>
        <name>substrate</name>
    </ligand>
</feature>
<evidence type="ECO:0000313" key="14">
    <source>
        <dbReference type="Proteomes" id="UP000322234"/>
    </source>
</evidence>
<keyword evidence="5" id="KW-0863">Zinc-finger</keyword>
<dbReference type="InterPro" id="IPR035997">
    <property type="entry name" value="MTMR4_PH-GRAM"/>
</dbReference>
<dbReference type="InterPro" id="IPR029021">
    <property type="entry name" value="Prot-tyrosine_phosphatase-like"/>
</dbReference>
<evidence type="ECO:0000256" key="2">
    <source>
        <dbReference type="ARBA" id="ARBA00007471"/>
    </source>
</evidence>
<dbReference type="GO" id="GO:0010506">
    <property type="term" value="P:regulation of autophagy"/>
    <property type="evidence" value="ECO:0007669"/>
    <property type="project" value="TreeGrafter"/>
</dbReference>
<keyword evidence="6" id="KW-0378">Hydrolase</keyword>
<keyword evidence="7" id="KW-0862">Zinc</keyword>
<dbReference type="GO" id="GO:0004438">
    <property type="term" value="F:phosphatidylinositol-3-phosphate phosphatase activity"/>
    <property type="evidence" value="ECO:0007669"/>
    <property type="project" value="TreeGrafter"/>
</dbReference>
<feature type="region of interest" description="Disordered" evidence="10">
    <location>
        <begin position="1586"/>
        <end position="1616"/>
    </location>
</feature>
<dbReference type="GO" id="GO:0012505">
    <property type="term" value="C:endomembrane system"/>
    <property type="evidence" value="ECO:0007669"/>
    <property type="project" value="UniProtKB-SubCell"/>
</dbReference>
<comment type="similarity">
    <text evidence="2">Belongs to the protein-tyrosine phosphatase family. Non-receptor class myotubularin subfamily.</text>
</comment>
<evidence type="ECO:0000256" key="10">
    <source>
        <dbReference type="SAM" id="MobiDB-lite"/>
    </source>
</evidence>
<dbReference type="Proteomes" id="UP000322234">
    <property type="component" value="Unassembled WGS sequence"/>
</dbReference>
<protein>
    <recommendedName>
        <fullName evidence="3">phosphatidylinositol-3,5-bisphosphate 3-phosphatase</fullName>
        <ecNumber evidence="3">3.1.3.95</ecNumber>
    </recommendedName>
</protein>
<feature type="region of interest" description="Disordered" evidence="10">
    <location>
        <begin position="1"/>
        <end position="22"/>
    </location>
</feature>
<organism evidence="13 14">
    <name type="scientific">Bos mutus</name>
    <name type="common">wild yak</name>
    <dbReference type="NCBI Taxonomy" id="72004"/>
    <lineage>
        <taxon>Eukaryota</taxon>
        <taxon>Metazoa</taxon>
        <taxon>Chordata</taxon>
        <taxon>Craniata</taxon>
        <taxon>Vertebrata</taxon>
        <taxon>Euteleostomi</taxon>
        <taxon>Mammalia</taxon>
        <taxon>Eutheria</taxon>
        <taxon>Laurasiatheria</taxon>
        <taxon>Artiodactyla</taxon>
        <taxon>Ruminantia</taxon>
        <taxon>Pecora</taxon>
        <taxon>Bovidae</taxon>
        <taxon>Bovinae</taxon>
        <taxon>Bos</taxon>
    </lineage>
</organism>
<dbReference type="CDD" id="cd13342">
    <property type="entry name" value="PH-GRAM_MTMR4"/>
    <property type="match status" value="1"/>
</dbReference>
<dbReference type="PROSITE" id="PS00383">
    <property type="entry name" value="TYR_PHOSPHATASE_1"/>
    <property type="match status" value="1"/>
</dbReference>
<feature type="binding site" evidence="9">
    <location>
        <begin position="336"/>
        <end position="339"/>
    </location>
    <ligand>
        <name>substrate</name>
    </ligand>
</feature>
<dbReference type="GO" id="GO:0016020">
    <property type="term" value="C:membrane"/>
    <property type="evidence" value="ECO:0007669"/>
    <property type="project" value="TreeGrafter"/>
</dbReference>
<evidence type="ECO:0000256" key="6">
    <source>
        <dbReference type="ARBA" id="ARBA00022801"/>
    </source>
</evidence>
<feature type="region of interest" description="Disordered" evidence="10">
    <location>
        <begin position="1440"/>
        <end position="1477"/>
    </location>
</feature>
<dbReference type="GO" id="GO:0005737">
    <property type="term" value="C:cytoplasm"/>
    <property type="evidence" value="ECO:0007669"/>
    <property type="project" value="TreeGrafter"/>
</dbReference>
<sequence>MGQVEPDDLGLRPSPQGEEGPPSLEYIQAKDLFPHKELVKEEENLQVPFTVLQGEGVEFLGRAADALIAISNYRLHIKFKDSVINVPLRMIDSVESRDMFQLHIACKDSKVVRCHFSTFKQCQEWLSRLSRATARPAKPEDLFAFAYHAWCLGLTEEDQHTHLCQPGEHVRCRQEAELARMGFDLQNVWRVSHINSNYKLCPSYPQKLLVPVWITDKELENVASFRSWKRIPVVVYRHLRNGAAIARCSQPEISWWGWRNADDEYLVTSIAKACALDPGPRTSGGSLSTGSSEASEACDTDFDSSLTACSGVESSTAAPQKLLILDARSYTAAVANRAKGGGCECEEYYPNCEVVFMGMANIHAIRNSFQYLRAVCSQMPDPSNWLSALESTKWLQHLSVMLKAAVLVANTVDREGRPVLVHCSDGWDRTPQIVALAKILLDPYYRTLEGFQVLVESDWLDFGHKFGDRCGHQENAEDQNEQCPVFLQWLDSVHQLLKQFPCLFEFNEAFLVKLVQHTYSCLYGTFLANNPCEREKRNIYKRTCSVWALLRAGNKNFHNFLYTPGSEMVLHPVCHVRALHLWTAVYLPASSPCTLGEESMDLYLSPVTQSQEFSGRSLDRLPKTRSMDDLLSACDTSSPLTRTSSDPNLNNHCQEARAGLEPWHGNPEASQTAFVESGAGGPQQAIGEMAGPPSLPSSQKDYLSNKPFKSHRNGSPGYKPLGATVPQETKSSTSEPETKALTETQAPAPGPPAQDELDRTSDGTEEPPERCPEKAAIHTLSKVVSDKREGTGDFPESSQNPLPGALQQAQLDSLLGMPSRRAPDHGLGTLCNPPSATCQTPPNPSADVPNQDPPGCAASVAHQEPPSSVLDMIHGEEDTGKRGNHRNGQLLENPRLGKVPLELARKPISQSQISEFSFLGSNWDSFHGMVTSLPSGETTPRRLLSYGCCSKRASSKQTRAPGPCFGGQWAQREGVKSPVCSSHSNGHCTGPGGKSNRMWLSGHPKQVPSMKPVALSCPSPVPPLYLDDDGLPFPTDVIQHRLRQIEAGYKQEVEQLRRQVRELQMRLDIRHCCAPPAEPPMDYEDDFTCLKESDGSDTEDFGSDHSDDCLSEASWEPVDKKETEVTRWVPDHMASHCYNCDCEFWLAKRRHHCSPHFRRDQPQLLVHLKRLTSANKAKLAAGLEVPCRPPNRFQRLLITSASASASTSPLQHQEPPLPPSGPRPEPQGPVAVGQFHRSFRRDSLSPYSYVSTSSHNHSTFPLKGLDRTPIPPRTWQNSLGMHPGQVETSPTFSDKGVPFPVLQRFPTEVTYTLQPSATSVHVQQGPQTMVSSSQKYSNYTPSAQYSQAYYPTAVLQCCSPPTRMDALSSCVTPPAASYAHCSYFQNPPMQSSYPVEFLPSNWPCSATDENKKTEVNLEAVFQIVDELHSSPKLEMVKVEPVENQCSTSQSNRSQHILANSNNSNPSSTSQASQLEPLTPVGSDITSFVVGTEQAITSSLPQSPEYIYTIHPAQPVENTTMQESAINQQAHIKLKEQLSHNPSASSVVFVQEGLPFSTHQMDASIKCQTSPPENILPSEQMGFLISEMGPASKPSKDMSLSTPARYRERRSNSQQGKSPDLHLLVDVACKQEHFPKEEELRESLSNEKSWPSVTVKKHLKTAACTVPESSLCVGVLICRLATFKQ</sequence>
<dbReference type="InterPro" id="IPR011011">
    <property type="entry name" value="Znf_FYVE_PHD"/>
</dbReference>
<dbReference type="InterPro" id="IPR030564">
    <property type="entry name" value="Myotubularin"/>
</dbReference>
<dbReference type="GO" id="GO:0019903">
    <property type="term" value="F:protein phosphatase binding"/>
    <property type="evidence" value="ECO:0007669"/>
    <property type="project" value="TreeGrafter"/>
</dbReference>
<keyword evidence="14" id="KW-1185">Reference proteome</keyword>
<evidence type="ECO:0000256" key="5">
    <source>
        <dbReference type="ARBA" id="ARBA00022771"/>
    </source>
</evidence>
<feature type="compositionally biased region" description="Polar residues" evidence="10">
    <location>
        <begin position="726"/>
        <end position="745"/>
    </location>
</feature>
<evidence type="ECO:0000256" key="3">
    <source>
        <dbReference type="ARBA" id="ARBA00012903"/>
    </source>
</evidence>
<evidence type="ECO:0000256" key="4">
    <source>
        <dbReference type="ARBA" id="ARBA00022723"/>
    </source>
</evidence>
<feature type="region of interest" description="Disordered" evidence="10">
    <location>
        <begin position="660"/>
        <end position="803"/>
    </location>
</feature>
<feature type="compositionally biased region" description="Basic and acidic residues" evidence="10">
    <location>
        <begin position="756"/>
        <end position="776"/>
    </location>
</feature>
<dbReference type="PROSITE" id="PS50056">
    <property type="entry name" value="TYR_PHOSPHATASE_2"/>
    <property type="match status" value="1"/>
</dbReference>
<gene>
    <name evidence="13" type="ORF">E5288_WYG020610</name>
</gene>
<name>A0A6B0R2Q5_9CETA</name>
<dbReference type="GO" id="GO:0046856">
    <property type="term" value="P:phosphatidylinositol dephosphorylation"/>
    <property type="evidence" value="ECO:0007669"/>
    <property type="project" value="TreeGrafter"/>
</dbReference>
<dbReference type="InterPro" id="IPR000387">
    <property type="entry name" value="Tyr_Pase_dom"/>
</dbReference>
<dbReference type="PROSITE" id="PS51339">
    <property type="entry name" value="PPASE_MYOTUBULARIN"/>
    <property type="match status" value="1"/>
</dbReference>
<reference evidence="13" key="1">
    <citation type="submission" date="2019-10" db="EMBL/GenBank/DDBJ databases">
        <title>The sequence and de novo assembly of the wild yak genome.</title>
        <authorList>
            <person name="Liu Y."/>
        </authorList>
    </citation>
    <scope>NUCLEOTIDE SEQUENCE [LARGE SCALE GENOMIC DNA]</scope>
    <source>
        <strain evidence="13">WY2019</strain>
    </source>
</reference>
<evidence type="ECO:0000256" key="1">
    <source>
        <dbReference type="ARBA" id="ARBA00004184"/>
    </source>
</evidence>
<dbReference type="PANTHER" id="PTHR10807">
    <property type="entry name" value="MYOTUBULARIN-RELATED"/>
    <property type="match status" value="1"/>
</dbReference>
<feature type="region of interest" description="Disordered" evidence="10">
    <location>
        <begin position="817"/>
        <end position="849"/>
    </location>
</feature>
<dbReference type="SMART" id="SM00064">
    <property type="entry name" value="FYVE"/>
    <property type="match status" value="1"/>
</dbReference>
<dbReference type="PANTHER" id="PTHR10807:SF64">
    <property type="entry name" value="MYOTUBULARIN-RELATED PROTEIN 4"/>
    <property type="match status" value="1"/>
</dbReference>
<feature type="compositionally biased region" description="Polar residues" evidence="10">
    <location>
        <begin position="1443"/>
        <end position="1457"/>
    </location>
</feature>
<feature type="binding site" evidence="9">
    <location>
        <begin position="423"/>
        <end position="429"/>
    </location>
    <ligand>
        <name>substrate</name>
    </ligand>
</feature>
<dbReference type="InterPro" id="IPR010569">
    <property type="entry name" value="Myotubularin-like_Pase_dom"/>
</dbReference>
<comment type="subcellular location">
    <subcellularLocation>
        <location evidence="1">Endomembrane system</location>
        <topology evidence="1">Peripheral membrane protein</topology>
    </subcellularLocation>
</comment>
<evidence type="ECO:0000259" key="11">
    <source>
        <dbReference type="PROSITE" id="PS50056"/>
    </source>
</evidence>
<feature type="compositionally biased region" description="Pro residues" evidence="10">
    <location>
        <begin position="1215"/>
        <end position="1227"/>
    </location>
</feature>
<feature type="region of interest" description="Disordered" evidence="10">
    <location>
        <begin position="1202"/>
        <end position="1231"/>
    </location>
</feature>
<dbReference type="SUPFAM" id="SSF50729">
    <property type="entry name" value="PH domain-like"/>
    <property type="match status" value="1"/>
</dbReference>
<evidence type="ECO:0000256" key="9">
    <source>
        <dbReference type="PIRSR" id="PIRSR630564-2"/>
    </source>
</evidence>
<dbReference type="InterPro" id="IPR030590">
    <property type="entry name" value="MTMR4_PTP"/>
</dbReference>
<dbReference type="InterPro" id="IPR016130">
    <property type="entry name" value="Tyr_Pase_AS"/>
</dbReference>
<accession>A0A6B0R2Q5</accession>
<dbReference type="Gene3D" id="3.30.40.10">
    <property type="entry name" value="Zinc/RING finger domain, C3HC4 (zinc finger)"/>
    <property type="match status" value="1"/>
</dbReference>